<dbReference type="EMBL" id="VSIJ01000005">
    <property type="protein sequence ID" value="TXX67217.1"/>
    <property type="molecule type" value="Genomic_DNA"/>
</dbReference>
<evidence type="ECO:0000256" key="1">
    <source>
        <dbReference type="SAM" id="MobiDB-lite"/>
    </source>
</evidence>
<feature type="region of interest" description="Disordered" evidence="1">
    <location>
        <begin position="1"/>
        <end position="23"/>
    </location>
</feature>
<organism evidence="2 3">
    <name type="scientific">Vibrio cholerae</name>
    <dbReference type="NCBI Taxonomy" id="666"/>
    <lineage>
        <taxon>Bacteria</taxon>
        <taxon>Pseudomonadati</taxon>
        <taxon>Pseudomonadota</taxon>
        <taxon>Gammaproteobacteria</taxon>
        <taxon>Vibrionales</taxon>
        <taxon>Vibrionaceae</taxon>
        <taxon>Vibrio</taxon>
    </lineage>
</organism>
<protein>
    <submittedName>
        <fullName evidence="2">Uncharacterized protein</fullName>
    </submittedName>
</protein>
<sequence length="266" mass="30339">MQLLKLQQPRQNKDKAMSHPQPVASHKHFRMGVGIYRLVGQWSAPSKAMLEANPSGYALQMSLRPLCCNLICDHCGTSIIHHFIIEDEEKQRFSIGSSCVSKLGQHELVSAVQKFERERKSRERKEAAKNKQIERQKIIDADLAAQREQNGGLTDRELAIKEKELRDEFIEDNCWELTRPIVLLLKKVGTNFCNQIISGMKQGRMPEGKAKEIVIEIMAKQYSSNSNNKKAYLSSLDEMRSLYDRVAGQCQNVKEAAKTLVLNRDK</sequence>
<dbReference type="RefSeq" id="WP_222859871.1">
    <property type="nucleotide sequence ID" value="NZ_VSIJ01000005.1"/>
</dbReference>
<name>A0ABD7SQY3_VIBCL</name>
<comment type="caution">
    <text evidence="2">The sequence shown here is derived from an EMBL/GenBank/DDBJ whole genome shotgun (WGS) entry which is preliminary data.</text>
</comment>
<dbReference type="AlphaFoldDB" id="A0ABD7SQY3"/>
<reference evidence="2 3" key="1">
    <citation type="submission" date="2019-06" db="EMBL/GenBank/DDBJ databases">
        <title>Vibrio cholerae phylogeny based on whole-genome sequencing reveals genetic diversity and population strucutre.</title>
        <authorList>
            <person name="Zhiqiu Y."/>
            <person name="Bin L."/>
            <person name="Lingyan J."/>
        </authorList>
    </citation>
    <scope>NUCLEOTIDE SEQUENCE [LARGE SCALE GENOMIC DNA]</scope>
    <source>
        <strain evidence="2 3">N2814</strain>
    </source>
</reference>
<evidence type="ECO:0000313" key="3">
    <source>
        <dbReference type="Proteomes" id="UP000323819"/>
    </source>
</evidence>
<evidence type="ECO:0000313" key="2">
    <source>
        <dbReference type="EMBL" id="TXX67217.1"/>
    </source>
</evidence>
<gene>
    <name evidence="2" type="ORF">FXF03_01200</name>
</gene>
<dbReference type="Proteomes" id="UP000323819">
    <property type="component" value="Unassembled WGS sequence"/>
</dbReference>
<proteinExistence type="predicted"/>
<accession>A0ABD7SQY3</accession>